<gene>
    <name evidence="1" type="ORF">LCGC14_3160350</name>
</gene>
<feature type="non-terminal residue" evidence="1">
    <location>
        <position position="86"/>
    </location>
</feature>
<proteinExistence type="predicted"/>
<dbReference type="EMBL" id="LAZR01069837">
    <property type="protein sequence ID" value="KKK46926.1"/>
    <property type="molecule type" value="Genomic_DNA"/>
</dbReference>
<organism evidence="1">
    <name type="scientific">marine sediment metagenome</name>
    <dbReference type="NCBI Taxonomy" id="412755"/>
    <lineage>
        <taxon>unclassified sequences</taxon>
        <taxon>metagenomes</taxon>
        <taxon>ecological metagenomes</taxon>
    </lineage>
</organism>
<reference evidence="1" key="1">
    <citation type="journal article" date="2015" name="Nature">
        <title>Complex archaea that bridge the gap between prokaryotes and eukaryotes.</title>
        <authorList>
            <person name="Spang A."/>
            <person name="Saw J.H."/>
            <person name="Jorgensen S.L."/>
            <person name="Zaremba-Niedzwiedzka K."/>
            <person name="Martijn J."/>
            <person name="Lind A.E."/>
            <person name="van Eijk R."/>
            <person name="Schleper C."/>
            <person name="Guy L."/>
            <person name="Ettema T.J."/>
        </authorList>
    </citation>
    <scope>NUCLEOTIDE SEQUENCE</scope>
</reference>
<accession>A0A0F8YFY3</accession>
<sequence length="86" mass="10169">MNRKKNRLKCSDLRAIHLTICLEKLKSTLDIINKTTEQWDQVLERNLHPLWIFHLDTDDPVKIAAFKTKHDNARKNGENMYVPKDV</sequence>
<dbReference type="AlphaFoldDB" id="A0A0F8YFY3"/>
<name>A0A0F8YFY3_9ZZZZ</name>
<protein>
    <submittedName>
        <fullName evidence="1">Uncharacterized protein</fullName>
    </submittedName>
</protein>
<comment type="caution">
    <text evidence="1">The sequence shown here is derived from an EMBL/GenBank/DDBJ whole genome shotgun (WGS) entry which is preliminary data.</text>
</comment>
<evidence type="ECO:0000313" key="1">
    <source>
        <dbReference type="EMBL" id="KKK46926.1"/>
    </source>
</evidence>